<feature type="transmembrane region" description="Helical" evidence="1">
    <location>
        <begin position="127"/>
        <end position="151"/>
    </location>
</feature>
<keyword evidence="1" id="KW-0472">Membrane</keyword>
<feature type="transmembrane region" description="Helical" evidence="1">
    <location>
        <begin position="193"/>
        <end position="215"/>
    </location>
</feature>
<reference evidence="2 3" key="1">
    <citation type="submission" date="2015-03" db="EMBL/GenBank/DDBJ databases">
        <authorList>
            <person name="Urmite Genomes"/>
        </authorList>
    </citation>
    <scope>NUCLEOTIDE SEQUENCE [LARGE SCALE GENOMIC DNA]</scope>
    <source>
        <strain evidence="2 3">CSUR P1491</strain>
    </source>
</reference>
<sequence>MTTSIVAIAQPPWGMTTPTTAQTIITVILTTVVAAFVVAALRDWKRCGSPAFLLMLIGGYVCSFNEATVDVLGHCFFPNDGVLGYTAFGRGVPVWVILAYIVFFGGLSYVMAAAFKNGAARGTMWSGIAIFGVLNVVLEMPMPGAGLYVYYGYQPFAVGGFPLSWLVINSVGSLFGAVVMVRLSWFFTGARQLLLVLVPFATYMSSWVLAMPHFAITNTDLPAGARMAAAALSMALGVIAIDTLIRIGTGQWRLLPPASSPIIENDRYASEFAQPSAAPENTPESVYIA</sequence>
<feature type="transmembrane region" description="Helical" evidence="1">
    <location>
        <begin position="53"/>
        <end position="72"/>
    </location>
</feature>
<feature type="transmembrane region" description="Helical" evidence="1">
    <location>
        <begin position="227"/>
        <end position="245"/>
    </location>
</feature>
<evidence type="ECO:0000313" key="2">
    <source>
        <dbReference type="EMBL" id="CQD17770.1"/>
    </source>
</evidence>
<dbReference type="RefSeq" id="WP_090604300.1">
    <property type="nucleotide sequence ID" value="NZ_CTEE01000001.1"/>
</dbReference>
<feature type="transmembrane region" description="Helical" evidence="1">
    <location>
        <begin position="92"/>
        <end position="115"/>
    </location>
</feature>
<name>A0A0E4GZ68_MYCLN</name>
<keyword evidence="1" id="KW-0812">Transmembrane</keyword>
<proteinExistence type="predicted"/>
<protein>
    <recommendedName>
        <fullName evidence="4">Carotenoid biosynthesis protein</fullName>
    </recommendedName>
</protein>
<feature type="transmembrane region" description="Helical" evidence="1">
    <location>
        <begin position="163"/>
        <end position="181"/>
    </location>
</feature>
<evidence type="ECO:0000313" key="3">
    <source>
        <dbReference type="Proteomes" id="UP000199251"/>
    </source>
</evidence>
<dbReference type="AlphaFoldDB" id="A0A0E4GZ68"/>
<evidence type="ECO:0000256" key="1">
    <source>
        <dbReference type="SAM" id="Phobius"/>
    </source>
</evidence>
<dbReference type="EMBL" id="CTEE01000001">
    <property type="protein sequence ID" value="CQD17770.1"/>
    <property type="molecule type" value="Genomic_DNA"/>
</dbReference>
<feature type="transmembrane region" description="Helical" evidence="1">
    <location>
        <begin position="20"/>
        <end position="41"/>
    </location>
</feature>
<accession>A0A0E4GZ68</accession>
<dbReference type="OrthoDB" id="4684431at2"/>
<evidence type="ECO:0008006" key="4">
    <source>
        <dbReference type="Google" id="ProtNLM"/>
    </source>
</evidence>
<dbReference type="STRING" id="141349.BN1232_04006"/>
<keyword evidence="1" id="KW-1133">Transmembrane helix</keyword>
<gene>
    <name evidence="2" type="ORF">BN1232_04006</name>
</gene>
<dbReference type="Proteomes" id="UP000199251">
    <property type="component" value="Unassembled WGS sequence"/>
</dbReference>
<organism evidence="2 3">
    <name type="scientific">Mycobacterium lentiflavum</name>
    <dbReference type="NCBI Taxonomy" id="141349"/>
    <lineage>
        <taxon>Bacteria</taxon>
        <taxon>Bacillati</taxon>
        <taxon>Actinomycetota</taxon>
        <taxon>Actinomycetes</taxon>
        <taxon>Mycobacteriales</taxon>
        <taxon>Mycobacteriaceae</taxon>
        <taxon>Mycobacterium</taxon>
        <taxon>Mycobacterium simiae complex</taxon>
    </lineage>
</organism>